<evidence type="ECO:0000313" key="2">
    <source>
        <dbReference type="Proteomes" id="UP001062846"/>
    </source>
</evidence>
<comment type="caution">
    <text evidence="1">The sequence shown here is derived from an EMBL/GenBank/DDBJ whole genome shotgun (WGS) entry which is preliminary data.</text>
</comment>
<accession>A0ACC0N975</accession>
<name>A0ACC0N975_RHOML</name>
<dbReference type="Proteomes" id="UP001062846">
    <property type="component" value="Chromosome 6"/>
</dbReference>
<gene>
    <name evidence="1" type="ORF">RHMOL_Rhmol06G0002800</name>
</gene>
<proteinExistence type="predicted"/>
<protein>
    <submittedName>
        <fullName evidence="1">Uncharacterized protein</fullName>
    </submittedName>
</protein>
<keyword evidence="2" id="KW-1185">Reference proteome</keyword>
<evidence type="ECO:0000313" key="1">
    <source>
        <dbReference type="EMBL" id="KAI8549133.1"/>
    </source>
</evidence>
<sequence length="296" mass="33108">MVIDLSSDSSSSSDSSTLEGFFQQAWNRRLYRIPIDVIEPADPDRDLREVTSFDPDMTEPETSNLAPGPYAGAPEEVRGRRRPMRPCPFLGQYFSGTPAAYAEFKRVFSIPPDVEVRLLRDTDPLNLPYTQGELIFPLMAITEGGVRFLLHQFVRRVLRAVTLTSSQLTVNSYRIITSIIELRRQYNLAFGLEELFGVYSLGINQECGRHYLSCRADFDTFLIDRLPDSEEWAGIYVAVSGNFMFGPGEIADTSTSVQFEAGKPAEGVVAGLREKAIKARIDAAYAIPLSNRYAPE</sequence>
<dbReference type="EMBL" id="CM046393">
    <property type="protein sequence ID" value="KAI8549133.1"/>
    <property type="molecule type" value="Genomic_DNA"/>
</dbReference>
<organism evidence="1 2">
    <name type="scientific">Rhododendron molle</name>
    <name type="common">Chinese azalea</name>
    <name type="synonym">Azalea mollis</name>
    <dbReference type="NCBI Taxonomy" id="49168"/>
    <lineage>
        <taxon>Eukaryota</taxon>
        <taxon>Viridiplantae</taxon>
        <taxon>Streptophyta</taxon>
        <taxon>Embryophyta</taxon>
        <taxon>Tracheophyta</taxon>
        <taxon>Spermatophyta</taxon>
        <taxon>Magnoliopsida</taxon>
        <taxon>eudicotyledons</taxon>
        <taxon>Gunneridae</taxon>
        <taxon>Pentapetalae</taxon>
        <taxon>asterids</taxon>
        <taxon>Ericales</taxon>
        <taxon>Ericaceae</taxon>
        <taxon>Ericoideae</taxon>
        <taxon>Rhodoreae</taxon>
        <taxon>Rhododendron</taxon>
    </lineage>
</organism>
<reference evidence="1" key="1">
    <citation type="submission" date="2022-02" db="EMBL/GenBank/DDBJ databases">
        <title>Plant Genome Project.</title>
        <authorList>
            <person name="Zhang R.-G."/>
        </authorList>
    </citation>
    <scope>NUCLEOTIDE SEQUENCE</scope>
    <source>
        <strain evidence="1">AT1</strain>
    </source>
</reference>